<dbReference type="InterPro" id="IPR003663">
    <property type="entry name" value="Sugar/inositol_transpt"/>
</dbReference>
<feature type="transmembrane region" description="Helical" evidence="8">
    <location>
        <begin position="307"/>
        <end position="328"/>
    </location>
</feature>
<dbReference type="PANTHER" id="PTHR48022">
    <property type="entry name" value="PLASTIDIC GLUCOSE TRANSPORTER 4"/>
    <property type="match status" value="1"/>
</dbReference>
<dbReference type="EMBL" id="MU005783">
    <property type="protein sequence ID" value="KAF2704333.1"/>
    <property type="molecule type" value="Genomic_DNA"/>
</dbReference>
<dbReference type="Proteomes" id="UP000799428">
    <property type="component" value="Unassembled WGS sequence"/>
</dbReference>
<feature type="transmembrane region" description="Helical" evidence="8">
    <location>
        <begin position="54"/>
        <end position="79"/>
    </location>
</feature>
<evidence type="ECO:0000256" key="1">
    <source>
        <dbReference type="ARBA" id="ARBA00004141"/>
    </source>
</evidence>
<dbReference type="Pfam" id="PF00083">
    <property type="entry name" value="Sugar_tr"/>
    <property type="match status" value="1"/>
</dbReference>
<evidence type="ECO:0000256" key="7">
    <source>
        <dbReference type="SAM" id="MobiDB-lite"/>
    </source>
</evidence>
<dbReference type="PANTHER" id="PTHR48022:SF28">
    <property type="entry name" value="MAJOR FACILITATOR SUPERFAMILY (MFS) PROFILE DOMAIN-CONTAINING PROTEIN-RELATED"/>
    <property type="match status" value="1"/>
</dbReference>
<evidence type="ECO:0000313" key="10">
    <source>
        <dbReference type="EMBL" id="KAF2704333.1"/>
    </source>
</evidence>
<feature type="transmembrane region" description="Helical" evidence="8">
    <location>
        <begin position="175"/>
        <end position="197"/>
    </location>
</feature>
<evidence type="ECO:0000256" key="6">
    <source>
        <dbReference type="ARBA" id="ARBA00023136"/>
    </source>
</evidence>
<evidence type="ECO:0000256" key="4">
    <source>
        <dbReference type="ARBA" id="ARBA00022692"/>
    </source>
</evidence>
<comment type="subcellular location">
    <subcellularLocation>
        <location evidence="1">Membrane</location>
        <topology evidence="1">Multi-pass membrane protein</topology>
    </subcellularLocation>
</comment>
<dbReference type="SUPFAM" id="SSF103473">
    <property type="entry name" value="MFS general substrate transporter"/>
    <property type="match status" value="1"/>
</dbReference>
<dbReference type="InterPro" id="IPR020846">
    <property type="entry name" value="MFS_dom"/>
</dbReference>
<name>A0A6G1JVH4_9PLEO</name>
<organism evidence="10 11">
    <name type="scientific">Pleomassaria siparia CBS 279.74</name>
    <dbReference type="NCBI Taxonomy" id="1314801"/>
    <lineage>
        <taxon>Eukaryota</taxon>
        <taxon>Fungi</taxon>
        <taxon>Dikarya</taxon>
        <taxon>Ascomycota</taxon>
        <taxon>Pezizomycotina</taxon>
        <taxon>Dothideomycetes</taxon>
        <taxon>Pleosporomycetidae</taxon>
        <taxon>Pleosporales</taxon>
        <taxon>Pleomassariaceae</taxon>
        <taxon>Pleomassaria</taxon>
    </lineage>
</organism>
<dbReference type="InterPro" id="IPR005828">
    <property type="entry name" value="MFS_sugar_transport-like"/>
</dbReference>
<feature type="transmembrane region" description="Helical" evidence="8">
    <location>
        <begin position="367"/>
        <end position="391"/>
    </location>
</feature>
<feature type="transmembrane region" description="Helical" evidence="8">
    <location>
        <begin position="403"/>
        <end position="426"/>
    </location>
</feature>
<gene>
    <name evidence="10" type="ORF">K504DRAFT_473534</name>
</gene>
<sequence length="523" mass="57420">MGCLPQFRGRTLYLLMKIVCGVSFMMYGYDAGVLGGVLLHPAFLNAIGNPKDVWTIPMIVASYDLAACVTAIGIAFFTFNIGRRGTIIMGNVVAIIGSIIQASSYSVAQLIVGRLCTGFAIGAISSAVPTYLSETGIEIGDRGPANAFNAILLISGVPLAYWIDYGFTKMDNQASWRVPIIFQCLFAIFSGGVMWFLPDTPRWYYARNRFEEGDAVLAKLNDLPVDSGNVQKTRLDILAAIDAEMEANSSLHWKHFLTMGITDNSSMKIVRRLCICFWLPMIREWMGSSLIAYYSSVILSSVTEPKLVSLISGVLNTFFALGCVPLYFTIERVGRRSVLLYGALTMTLLITVFTILVAIPPSTSTRWAAVGIIFTFLFVFGYAWQGAVWLYCAEIAPLEYRHIGGAATASGEWLMTFITVFAGPIGFADVGWYFWLWVISGNVVAVAFVFLLCPETGGKTLEEVDYFLSTFLPSGTTVQISFPDSHLRARRQEAKSSSGKRHTHKQKAQWTGIDQSSPGGQKG</sequence>
<evidence type="ECO:0000259" key="9">
    <source>
        <dbReference type="PROSITE" id="PS50850"/>
    </source>
</evidence>
<dbReference type="PROSITE" id="PS50850">
    <property type="entry name" value="MFS"/>
    <property type="match status" value="1"/>
</dbReference>
<dbReference type="GO" id="GO:0016020">
    <property type="term" value="C:membrane"/>
    <property type="evidence" value="ECO:0007669"/>
    <property type="project" value="UniProtKB-SubCell"/>
</dbReference>
<evidence type="ECO:0000256" key="8">
    <source>
        <dbReference type="SAM" id="Phobius"/>
    </source>
</evidence>
<dbReference type="OrthoDB" id="6133115at2759"/>
<feature type="transmembrane region" description="Helical" evidence="8">
    <location>
        <begin position="111"/>
        <end position="132"/>
    </location>
</feature>
<keyword evidence="3" id="KW-0813">Transport</keyword>
<keyword evidence="5 8" id="KW-1133">Transmembrane helix</keyword>
<accession>A0A6G1JVH4</accession>
<keyword evidence="4 8" id="KW-0812">Transmembrane</keyword>
<feature type="transmembrane region" description="Helical" evidence="8">
    <location>
        <begin position="432"/>
        <end position="453"/>
    </location>
</feature>
<dbReference type="GO" id="GO:0005351">
    <property type="term" value="F:carbohydrate:proton symporter activity"/>
    <property type="evidence" value="ECO:0007669"/>
    <property type="project" value="TreeGrafter"/>
</dbReference>
<comment type="similarity">
    <text evidence="2">Belongs to the major facilitator superfamily. Sugar transporter (TC 2.A.1.1) family.</text>
</comment>
<evidence type="ECO:0000256" key="2">
    <source>
        <dbReference type="ARBA" id="ARBA00010992"/>
    </source>
</evidence>
<protein>
    <submittedName>
        <fullName evidence="10">MFS transporter</fullName>
    </submittedName>
</protein>
<feature type="transmembrane region" description="Helical" evidence="8">
    <location>
        <begin position="144"/>
        <end position="163"/>
    </location>
</feature>
<feature type="transmembrane region" description="Helical" evidence="8">
    <location>
        <begin position="273"/>
        <end position="295"/>
    </location>
</feature>
<evidence type="ECO:0000256" key="5">
    <source>
        <dbReference type="ARBA" id="ARBA00022989"/>
    </source>
</evidence>
<evidence type="ECO:0000256" key="3">
    <source>
        <dbReference type="ARBA" id="ARBA00022448"/>
    </source>
</evidence>
<reference evidence="10" key="1">
    <citation type="journal article" date="2020" name="Stud. Mycol.">
        <title>101 Dothideomycetes genomes: a test case for predicting lifestyles and emergence of pathogens.</title>
        <authorList>
            <person name="Haridas S."/>
            <person name="Albert R."/>
            <person name="Binder M."/>
            <person name="Bloem J."/>
            <person name="Labutti K."/>
            <person name="Salamov A."/>
            <person name="Andreopoulos B."/>
            <person name="Baker S."/>
            <person name="Barry K."/>
            <person name="Bills G."/>
            <person name="Bluhm B."/>
            <person name="Cannon C."/>
            <person name="Castanera R."/>
            <person name="Culley D."/>
            <person name="Daum C."/>
            <person name="Ezra D."/>
            <person name="Gonzalez J."/>
            <person name="Henrissat B."/>
            <person name="Kuo A."/>
            <person name="Liang C."/>
            <person name="Lipzen A."/>
            <person name="Lutzoni F."/>
            <person name="Magnuson J."/>
            <person name="Mondo S."/>
            <person name="Nolan M."/>
            <person name="Ohm R."/>
            <person name="Pangilinan J."/>
            <person name="Park H.-J."/>
            <person name="Ramirez L."/>
            <person name="Alfaro M."/>
            <person name="Sun H."/>
            <person name="Tritt A."/>
            <person name="Yoshinaga Y."/>
            <person name="Zwiers L.-H."/>
            <person name="Turgeon B."/>
            <person name="Goodwin S."/>
            <person name="Spatafora J."/>
            <person name="Crous P."/>
            <person name="Grigoriev I."/>
        </authorList>
    </citation>
    <scope>NUCLEOTIDE SEQUENCE</scope>
    <source>
        <strain evidence="10">CBS 279.74</strain>
    </source>
</reference>
<keyword evidence="11" id="KW-1185">Reference proteome</keyword>
<evidence type="ECO:0000313" key="11">
    <source>
        <dbReference type="Proteomes" id="UP000799428"/>
    </source>
</evidence>
<dbReference type="Gene3D" id="1.20.1250.20">
    <property type="entry name" value="MFS general substrate transporter like domains"/>
    <property type="match status" value="1"/>
</dbReference>
<feature type="transmembrane region" description="Helical" evidence="8">
    <location>
        <begin position="86"/>
        <end position="105"/>
    </location>
</feature>
<feature type="transmembrane region" description="Helical" evidence="8">
    <location>
        <begin position="340"/>
        <end position="361"/>
    </location>
</feature>
<keyword evidence="6 8" id="KW-0472">Membrane</keyword>
<feature type="region of interest" description="Disordered" evidence="7">
    <location>
        <begin position="490"/>
        <end position="523"/>
    </location>
</feature>
<feature type="domain" description="Major facilitator superfamily (MFS) profile" evidence="9">
    <location>
        <begin position="16"/>
        <end position="457"/>
    </location>
</feature>
<proteinExistence type="inferred from homology"/>
<dbReference type="InterPro" id="IPR050360">
    <property type="entry name" value="MFS_Sugar_Transporters"/>
</dbReference>
<feature type="compositionally biased region" description="Polar residues" evidence="7">
    <location>
        <begin position="508"/>
        <end position="523"/>
    </location>
</feature>
<dbReference type="InterPro" id="IPR036259">
    <property type="entry name" value="MFS_trans_sf"/>
</dbReference>
<dbReference type="PRINTS" id="PR00171">
    <property type="entry name" value="SUGRTRNSPORT"/>
</dbReference>
<dbReference type="AlphaFoldDB" id="A0A6G1JVH4"/>
<feature type="compositionally biased region" description="Basic residues" evidence="7">
    <location>
        <begin position="498"/>
        <end position="507"/>
    </location>
</feature>